<evidence type="ECO:0000256" key="3">
    <source>
        <dbReference type="ARBA" id="ARBA00022448"/>
    </source>
</evidence>
<keyword evidence="3 10" id="KW-0813">Transport</keyword>
<evidence type="ECO:0000256" key="2">
    <source>
        <dbReference type="ARBA" id="ARBA00007246"/>
    </source>
</evidence>
<dbReference type="Proteomes" id="UP000281474">
    <property type="component" value="Unassembled WGS sequence"/>
</dbReference>
<evidence type="ECO:0000256" key="1">
    <source>
        <dbReference type="ARBA" id="ARBA00004533"/>
    </source>
</evidence>
<name>A0A3L8Q1Q5_9GAMM</name>
<protein>
    <recommendedName>
        <fullName evidence="10">Type II secretion system protein K</fullName>
    </recommendedName>
</protein>
<organism evidence="13 14">
    <name type="scientific">Parashewanella curva</name>
    <dbReference type="NCBI Taxonomy" id="2338552"/>
    <lineage>
        <taxon>Bacteria</taxon>
        <taxon>Pseudomonadati</taxon>
        <taxon>Pseudomonadota</taxon>
        <taxon>Gammaproteobacteria</taxon>
        <taxon>Alteromonadales</taxon>
        <taxon>Shewanellaceae</taxon>
        <taxon>Parashewanella</taxon>
    </lineage>
</organism>
<evidence type="ECO:0000313" key="14">
    <source>
        <dbReference type="Proteomes" id="UP000281474"/>
    </source>
</evidence>
<dbReference type="EMBL" id="QZEI01000011">
    <property type="protein sequence ID" value="RLV60778.1"/>
    <property type="molecule type" value="Genomic_DNA"/>
</dbReference>
<reference evidence="13 14" key="1">
    <citation type="submission" date="2018-09" db="EMBL/GenBank/DDBJ databases">
        <title>Phylogeny of the Shewanellaceae, and recommendation for two new genera, Pseudoshewanella and Parashewanella.</title>
        <authorList>
            <person name="Wang G."/>
        </authorList>
    </citation>
    <scope>NUCLEOTIDE SEQUENCE [LARGE SCALE GENOMIC DNA]</scope>
    <source>
        <strain evidence="13 14">C51</strain>
    </source>
</reference>
<evidence type="ECO:0000256" key="7">
    <source>
        <dbReference type="ARBA" id="ARBA00022927"/>
    </source>
</evidence>
<dbReference type="PANTHER" id="PTHR38831">
    <property type="entry name" value="TYPE II SECRETION SYSTEM PROTEIN K"/>
    <property type="match status" value="1"/>
</dbReference>
<dbReference type="Pfam" id="PF21687">
    <property type="entry name" value="T2SSK_1st"/>
    <property type="match status" value="1"/>
</dbReference>
<dbReference type="InterPro" id="IPR038072">
    <property type="entry name" value="GspK_central_sf"/>
</dbReference>
<gene>
    <name evidence="13" type="ORF">D5018_04745</name>
</gene>
<dbReference type="SUPFAM" id="SSF54523">
    <property type="entry name" value="Pili subunits"/>
    <property type="match status" value="1"/>
</dbReference>
<dbReference type="GO" id="GO:0009306">
    <property type="term" value="P:protein secretion"/>
    <property type="evidence" value="ECO:0007669"/>
    <property type="project" value="InterPro"/>
</dbReference>
<keyword evidence="14" id="KW-1185">Reference proteome</keyword>
<evidence type="ECO:0000313" key="13">
    <source>
        <dbReference type="EMBL" id="RLV60778.1"/>
    </source>
</evidence>
<dbReference type="PANTHER" id="PTHR38831:SF1">
    <property type="entry name" value="TYPE II SECRETION SYSTEM PROTEIN K-RELATED"/>
    <property type="match status" value="1"/>
</dbReference>
<dbReference type="InterPro" id="IPR005628">
    <property type="entry name" value="GspK"/>
</dbReference>
<comment type="caution">
    <text evidence="13">The sequence shown here is derived from an EMBL/GenBank/DDBJ whole genome shotgun (WGS) entry which is preliminary data.</text>
</comment>
<dbReference type="Gene3D" id="1.10.40.60">
    <property type="entry name" value="EpsJ-like"/>
    <property type="match status" value="2"/>
</dbReference>
<keyword evidence="9 10" id="KW-0472">Membrane</keyword>
<sequence length="335" mass="36900">MMVTRKRQQGVALLVVLLIVALIAVIATDITSRNQISVRRTINLTEYDQAYWYALSLEQLANKVLKKDLDDSKGEVNLSQVWAQTGVVFPVENGALAGEIKDMRACFNLNALSVKATQPQNNNGSPNQEPLAVQQFASLLEALSVEPFTAEQLAKSLRNYIDTSPAVGGYYGPDAEYEARDVPYRAAKTMMSHRSELRAVLGFTQKVYDKLAPYVCAIPGDDKQLININTIQPEQAPLLAGMLLNQISADEAKGIIESRGAKGYDDLQEFWSSPELGSIGGNVDKVKSTFTNKSTYFELDGKAKVGDAIFQLQSILQVNKDHYVDVLSRQYGGQK</sequence>
<keyword evidence="4 10" id="KW-1003">Cell membrane</keyword>
<keyword evidence="8" id="KW-1133">Transmembrane helix</keyword>
<dbReference type="InterPro" id="IPR045584">
    <property type="entry name" value="Pilin-like"/>
</dbReference>
<feature type="domain" description="T2SS protein K first SAM-like" evidence="12">
    <location>
        <begin position="105"/>
        <end position="219"/>
    </location>
</feature>
<dbReference type="Gene3D" id="3.30.1300.30">
    <property type="entry name" value="GSPII I/J protein-like"/>
    <property type="match status" value="1"/>
</dbReference>
<dbReference type="SUPFAM" id="SSF158544">
    <property type="entry name" value="GspK insert domain-like"/>
    <property type="match status" value="2"/>
</dbReference>
<dbReference type="NCBIfam" id="NF037980">
    <property type="entry name" value="T2SS_GspK"/>
    <property type="match status" value="1"/>
</dbReference>
<evidence type="ECO:0000259" key="11">
    <source>
        <dbReference type="Pfam" id="PF03934"/>
    </source>
</evidence>
<dbReference type="OrthoDB" id="9788973at2"/>
<comment type="subcellular location">
    <subcellularLocation>
        <location evidence="1 10">Cell inner membrane</location>
    </subcellularLocation>
</comment>
<accession>A0A3L8Q1Q5</accession>
<dbReference type="AlphaFoldDB" id="A0A3L8Q1Q5"/>
<keyword evidence="5 10" id="KW-0997">Cell inner membrane</keyword>
<evidence type="ECO:0000256" key="9">
    <source>
        <dbReference type="ARBA" id="ARBA00023136"/>
    </source>
</evidence>
<evidence type="ECO:0000259" key="12">
    <source>
        <dbReference type="Pfam" id="PF21687"/>
    </source>
</evidence>
<dbReference type="GO" id="GO:0005886">
    <property type="term" value="C:plasma membrane"/>
    <property type="evidence" value="ECO:0007669"/>
    <property type="project" value="UniProtKB-SubCell"/>
</dbReference>
<feature type="domain" description="T2SS protein K second SAM-like" evidence="11">
    <location>
        <begin position="226"/>
        <end position="280"/>
    </location>
</feature>
<keyword evidence="7" id="KW-0653">Protein transport</keyword>
<comment type="similarity">
    <text evidence="2 10">Belongs to the GSP K family.</text>
</comment>
<dbReference type="InterPro" id="IPR049031">
    <property type="entry name" value="T2SSK_SAM-like_1st"/>
</dbReference>
<proteinExistence type="inferred from homology"/>
<evidence type="ECO:0000256" key="4">
    <source>
        <dbReference type="ARBA" id="ARBA00022475"/>
    </source>
</evidence>
<evidence type="ECO:0000256" key="5">
    <source>
        <dbReference type="ARBA" id="ARBA00022519"/>
    </source>
</evidence>
<keyword evidence="6" id="KW-0812">Transmembrane</keyword>
<evidence type="ECO:0000256" key="8">
    <source>
        <dbReference type="ARBA" id="ARBA00022989"/>
    </source>
</evidence>
<dbReference type="PIRSF" id="PIRSF002786">
    <property type="entry name" value="XcpX"/>
    <property type="match status" value="1"/>
</dbReference>
<evidence type="ECO:0000256" key="10">
    <source>
        <dbReference type="PIRNR" id="PIRNR002786"/>
    </source>
</evidence>
<evidence type="ECO:0000256" key="6">
    <source>
        <dbReference type="ARBA" id="ARBA00022692"/>
    </source>
</evidence>
<dbReference type="Pfam" id="PF03934">
    <property type="entry name" value="T2SSK"/>
    <property type="match status" value="1"/>
</dbReference>
<dbReference type="InterPro" id="IPR049179">
    <property type="entry name" value="T2SSK_SAM-like_2nd"/>
</dbReference>